<evidence type="ECO:0000313" key="1">
    <source>
        <dbReference type="EMBL" id="TAX82730.1"/>
    </source>
</evidence>
<organism evidence="1 2">
    <name type="scientific">Rhizobium ruizarguesonis</name>
    <dbReference type="NCBI Taxonomy" id="2081791"/>
    <lineage>
        <taxon>Bacteria</taxon>
        <taxon>Pseudomonadati</taxon>
        <taxon>Pseudomonadota</taxon>
        <taxon>Alphaproteobacteria</taxon>
        <taxon>Hyphomicrobiales</taxon>
        <taxon>Rhizobiaceae</taxon>
        <taxon>Rhizobium/Agrobacterium group</taxon>
        <taxon>Rhizobium</taxon>
    </lineage>
</organism>
<name>A0ABY1XBV4_9HYPH</name>
<sequence>MDLQRRASFQTRKGRCNTLNCCIILSLNRFRFKGIMQRFAAARNAGSLQSFLRCCSAGWSAACRRARRYGASR</sequence>
<keyword evidence="2" id="KW-1185">Reference proteome</keyword>
<gene>
    <name evidence="1" type="ORF">ELH98_17505</name>
</gene>
<reference evidence="1 2" key="1">
    <citation type="submission" date="2019-02" db="EMBL/GenBank/DDBJ databases">
        <title>The genomic architecture of introgression among sibling species of bacteria.</title>
        <authorList>
            <person name="Cavassim M.I.A."/>
            <person name="Moeskjaer S."/>
            <person name="Moslemi C."/>
            <person name="Fields B."/>
            <person name="Bachmann A."/>
            <person name="Vilhjalmsson B."/>
            <person name="Schierup M.H."/>
            <person name="Young J.P.W."/>
            <person name="Andersen S.U."/>
        </authorList>
    </citation>
    <scope>NUCLEOTIDE SEQUENCE [LARGE SCALE GENOMIC DNA]</scope>
    <source>
        <strain evidence="1 2">SM141A</strain>
    </source>
</reference>
<dbReference type="EMBL" id="SIOX01000001">
    <property type="protein sequence ID" value="TAX82730.1"/>
    <property type="molecule type" value="Genomic_DNA"/>
</dbReference>
<accession>A0ABY1XBV4</accession>
<proteinExistence type="predicted"/>
<comment type="caution">
    <text evidence="1">The sequence shown here is derived from an EMBL/GenBank/DDBJ whole genome shotgun (WGS) entry which is preliminary data.</text>
</comment>
<dbReference type="Proteomes" id="UP000291659">
    <property type="component" value="Unassembled WGS sequence"/>
</dbReference>
<protein>
    <submittedName>
        <fullName evidence="1">Uncharacterized protein</fullName>
    </submittedName>
</protein>
<evidence type="ECO:0000313" key="2">
    <source>
        <dbReference type="Proteomes" id="UP000291659"/>
    </source>
</evidence>